<feature type="domain" description="DUF218" evidence="3">
    <location>
        <begin position="82"/>
        <end position="247"/>
    </location>
</feature>
<keyword evidence="5" id="KW-1185">Reference proteome</keyword>
<dbReference type="InterPro" id="IPR003848">
    <property type="entry name" value="DUF218"/>
</dbReference>
<feature type="transmembrane region" description="Helical" evidence="2">
    <location>
        <begin position="9"/>
        <end position="31"/>
    </location>
</feature>
<feature type="region of interest" description="Disordered" evidence="1">
    <location>
        <begin position="264"/>
        <end position="284"/>
    </location>
</feature>
<feature type="compositionally biased region" description="Pro residues" evidence="1">
    <location>
        <begin position="264"/>
        <end position="277"/>
    </location>
</feature>
<accession>A0ABU0HV31</accession>
<dbReference type="Proteomes" id="UP001231124">
    <property type="component" value="Unassembled WGS sequence"/>
</dbReference>
<reference evidence="4 5" key="1">
    <citation type="submission" date="2023-07" db="EMBL/GenBank/DDBJ databases">
        <title>Genomic Encyclopedia of Type Strains, Phase IV (KMG-IV): sequencing the most valuable type-strain genomes for metagenomic binning, comparative biology and taxonomic classification.</title>
        <authorList>
            <person name="Goeker M."/>
        </authorList>
    </citation>
    <scope>NUCLEOTIDE SEQUENCE [LARGE SCALE GENOMIC DNA]</scope>
    <source>
        <strain evidence="4 5">DSM 19013</strain>
    </source>
</reference>
<organism evidence="4 5">
    <name type="scientific">Methylobacterium aerolatum</name>
    <dbReference type="NCBI Taxonomy" id="418708"/>
    <lineage>
        <taxon>Bacteria</taxon>
        <taxon>Pseudomonadati</taxon>
        <taxon>Pseudomonadota</taxon>
        <taxon>Alphaproteobacteria</taxon>
        <taxon>Hyphomicrobiales</taxon>
        <taxon>Methylobacteriaceae</taxon>
        <taxon>Methylobacterium</taxon>
    </lineage>
</organism>
<evidence type="ECO:0000313" key="5">
    <source>
        <dbReference type="Proteomes" id="UP001231124"/>
    </source>
</evidence>
<dbReference type="RefSeq" id="WP_238205595.1">
    <property type="nucleotide sequence ID" value="NZ_BPQE01000023.1"/>
</dbReference>
<evidence type="ECO:0000313" key="4">
    <source>
        <dbReference type="EMBL" id="MDQ0445663.1"/>
    </source>
</evidence>
<keyword evidence="2" id="KW-1133">Transmembrane helix</keyword>
<evidence type="ECO:0000256" key="1">
    <source>
        <dbReference type="SAM" id="MobiDB-lite"/>
    </source>
</evidence>
<keyword evidence="2" id="KW-0472">Membrane</keyword>
<dbReference type="PANTHER" id="PTHR30336">
    <property type="entry name" value="INNER MEMBRANE PROTEIN, PROBABLE PERMEASE"/>
    <property type="match status" value="1"/>
</dbReference>
<gene>
    <name evidence="4" type="ORF">QO012_000141</name>
</gene>
<feature type="transmembrane region" description="Helical" evidence="2">
    <location>
        <begin position="43"/>
        <end position="64"/>
    </location>
</feature>
<evidence type="ECO:0000256" key="2">
    <source>
        <dbReference type="SAM" id="Phobius"/>
    </source>
</evidence>
<sequence>MFFTSSKLIYFLITPSNLFILAGLAGVVLLISSGLRRTGATLALGGTLGLLLGGLFPLSELALLPLEQRFPAYASDVPAPTGIIVLGGGIEAGVSEARDQVIVNDAGERPIYLADLARRFPQARLVFSGGSGFLGGGESEADIVSRHADAIGVPRSRLILENRSRNTRENAAFSAALIHPKPEERWLLVTSAWHMPRAVGCFREAGFRVEAFPVDYRTRGWNDALRLHAFSSDGLLQLDLAVKEWIGLAAYKLAGYIPDWFPAPDAPSPETPSPAAPSPGSASR</sequence>
<name>A0ABU0HV31_9HYPH</name>
<dbReference type="PANTHER" id="PTHR30336:SF4">
    <property type="entry name" value="ENVELOPE BIOGENESIS FACTOR ELYC"/>
    <property type="match status" value="1"/>
</dbReference>
<dbReference type="InterPro" id="IPR014729">
    <property type="entry name" value="Rossmann-like_a/b/a_fold"/>
</dbReference>
<dbReference type="Gene3D" id="3.40.50.620">
    <property type="entry name" value="HUPs"/>
    <property type="match status" value="1"/>
</dbReference>
<proteinExistence type="predicted"/>
<dbReference type="Pfam" id="PF02698">
    <property type="entry name" value="DUF218"/>
    <property type="match status" value="1"/>
</dbReference>
<protein>
    <submittedName>
        <fullName evidence="4">Uncharacterized SAM-binding protein YcdF (DUF218 family)</fullName>
    </submittedName>
</protein>
<dbReference type="CDD" id="cd06259">
    <property type="entry name" value="YdcF-like"/>
    <property type="match status" value="1"/>
</dbReference>
<dbReference type="EMBL" id="JAUSVP010000001">
    <property type="protein sequence ID" value="MDQ0445663.1"/>
    <property type="molecule type" value="Genomic_DNA"/>
</dbReference>
<evidence type="ECO:0000259" key="3">
    <source>
        <dbReference type="Pfam" id="PF02698"/>
    </source>
</evidence>
<keyword evidence="2" id="KW-0812">Transmembrane</keyword>
<dbReference type="InterPro" id="IPR051599">
    <property type="entry name" value="Cell_Envelope_Assoc"/>
</dbReference>
<comment type="caution">
    <text evidence="4">The sequence shown here is derived from an EMBL/GenBank/DDBJ whole genome shotgun (WGS) entry which is preliminary data.</text>
</comment>